<evidence type="ECO:0000313" key="2">
    <source>
        <dbReference type="EMBL" id="KOB70420.1"/>
    </source>
</evidence>
<sequence length="192" mass="20510">MLIQMLRRVVIGSIGVAVLVPTVSAATPVPAESKGLACPPPMKPSELPIYEAPHAEYGDIAGAGLCCTGEGASSLGSYRLCQAHYPGQEVRYGAVAIGGLTGFIFGLRGGIIRILKNNSAFAKQYINIAYNFLYGVKPGDPQLELKLPELTFPKDFSELTDMTMSLACTVYRAVMPPPSKDSTDSKPKDKKE</sequence>
<evidence type="ECO:0000256" key="1">
    <source>
        <dbReference type="SAM" id="SignalP"/>
    </source>
</evidence>
<feature type="non-terminal residue" evidence="2">
    <location>
        <position position="192"/>
    </location>
</feature>
<evidence type="ECO:0000313" key="3">
    <source>
        <dbReference type="Proteomes" id="UP000037510"/>
    </source>
</evidence>
<dbReference type="Proteomes" id="UP000037510">
    <property type="component" value="Unassembled WGS sequence"/>
</dbReference>
<feature type="non-terminal residue" evidence="2">
    <location>
        <position position="1"/>
    </location>
</feature>
<keyword evidence="3" id="KW-1185">Reference proteome</keyword>
<gene>
    <name evidence="2" type="ORF">OBRU01_15176</name>
</gene>
<feature type="signal peptide" evidence="1">
    <location>
        <begin position="1"/>
        <end position="25"/>
    </location>
</feature>
<feature type="chain" id="PRO_5005573149" evidence="1">
    <location>
        <begin position="26"/>
        <end position="192"/>
    </location>
</feature>
<organism evidence="2 3">
    <name type="scientific">Operophtera brumata</name>
    <name type="common">Winter moth</name>
    <name type="synonym">Phalaena brumata</name>
    <dbReference type="NCBI Taxonomy" id="104452"/>
    <lineage>
        <taxon>Eukaryota</taxon>
        <taxon>Metazoa</taxon>
        <taxon>Ecdysozoa</taxon>
        <taxon>Arthropoda</taxon>
        <taxon>Hexapoda</taxon>
        <taxon>Insecta</taxon>
        <taxon>Pterygota</taxon>
        <taxon>Neoptera</taxon>
        <taxon>Endopterygota</taxon>
        <taxon>Lepidoptera</taxon>
        <taxon>Glossata</taxon>
        <taxon>Ditrysia</taxon>
        <taxon>Geometroidea</taxon>
        <taxon>Geometridae</taxon>
        <taxon>Larentiinae</taxon>
        <taxon>Operophtera</taxon>
    </lineage>
</organism>
<reference evidence="2 3" key="1">
    <citation type="journal article" date="2015" name="Genome Biol. Evol.">
        <title>The genome of winter moth (Operophtera brumata) provides a genomic perspective on sexual dimorphism and phenology.</title>
        <authorList>
            <person name="Derks M.F."/>
            <person name="Smit S."/>
            <person name="Salis L."/>
            <person name="Schijlen E."/>
            <person name="Bossers A."/>
            <person name="Mateman C."/>
            <person name="Pijl A.S."/>
            <person name="de Ridder D."/>
            <person name="Groenen M.A."/>
            <person name="Visser M.E."/>
            <person name="Megens H.J."/>
        </authorList>
    </citation>
    <scope>NUCLEOTIDE SEQUENCE [LARGE SCALE GENOMIC DNA]</scope>
    <source>
        <strain evidence="2">WM2013NL</strain>
        <tissue evidence="2">Head and thorax</tissue>
    </source>
</reference>
<dbReference type="EMBL" id="JTDY01002953">
    <property type="protein sequence ID" value="KOB70420.1"/>
    <property type="molecule type" value="Genomic_DNA"/>
</dbReference>
<name>A0A0L7L4T0_OPEBR</name>
<proteinExistence type="predicted"/>
<keyword evidence="1" id="KW-0732">Signal</keyword>
<accession>A0A0L7L4T0</accession>
<dbReference type="AlphaFoldDB" id="A0A0L7L4T0"/>
<protein>
    <submittedName>
        <fullName evidence="2">Uncharacterized protein</fullName>
    </submittedName>
</protein>
<comment type="caution">
    <text evidence="2">The sequence shown here is derived from an EMBL/GenBank/DDBJ whole genome shotgun (WGS) entry which is preliminary data.</text>
</comment>
<dbReference type="STRING" id="104452.A0A0L7L4T0"/>